<evidence type="ECO:0000256" key="2">
    <source>
        <dbReference type="ARBA" id="ARBA00010510"/>
    </source>
</evidence>
<dbReference type="InterPro" id="IPR037930">
    <property type="entry name" value="Tom40"/>
</dbReference>
<dbReference type="InterPro" id="IPR023614">
    <property type="entry name" value="Porin_dom_sf"/>
</dbReference>
<dbReference type="Gene3D" id="2.40.160.10">
    <property type="entry name" value="Porin"/>
    <property type="match status" value="1"/>
</dbReference>
<evidence type="ECO:0000256" key="9">
    <source>
        <dbReference type="ARBA" id="ARBA00023136"/>
    </source>
</evidence>
<comment type="similarity">
    <text evidence="2">Belongs to the Tom40 family.</text>
</comment>
<dbReference type="Proteomes" id="UP001146793">
    <property type="component" value="Unassembled WGS sequence"/>
</dbReference>
<dbReference type="InterPro" id="IPR027246">
    <property type="entry name" value="Porin_Euk/Tom40"/>
</dbReference>
<evidence type="ECO:0000313" key="11">
    <source>
        <dbReference type="EMBL" id="KAJ3438272.1"/>
    </source>
</evidence>
<accession>A0AAV7ZD12</accession>
<dbReference type="Pfam" id="PF01459">
    <property type="entry name" value="Porin_3"/>
    <property type="match status" value="1"/>
</dbReference>
<proteinExistence type="inferred from homology"/>
<evidence type="ECO:0000256" key="7">
    <source>
        <dbReference type="ARBA" id="ARBA00022927"/>
    </source>
</evidence>
<organism evidence="11 12">
    <name type="scientific">Anaeramoeba flamelloides</name>
    <dbReference type="NCBI Taxonomy" id="1746091"/>
    <lineage>
        <taxon>Eukaryota</taxon>
        <taxon>Metamonada</taxon>
        <taxon>Anaeramoebidae</taxon>
        <taxon>Anaeramoeba</taxon>
    </lineage>
</organism>
<dbReference type="PANTHER" id="PTHR10802">
    <property type="entry name" value="MITOCHONDRIAL IMPORT RECEPTOR SUBUNIT TOM40"/>
    <property type="match status" value="1"/>
</dbReference>
<keyword evidence="3" id="KW-0813">Transport</keyword>
<evidence type="ECO:0000256" key="4">
    <source>
        <dbReference type="ARBA" id="ARBA00022452"/>
    </source>
</evidence>
<dbReference type="AlphaFoldDB" id="A0AAV7ZD12"/>
<keyword evidence="5" id="KW-0812">Transmembrane</keyword>
<dbReference type="EMBL" id="JANTQA010000033">
    <property type="protein sequence ID" value="KAJ3438272.1"/>
    <property type="molecule type" value="Genomic_DNA"/>
</dbReference>
<evidence type="ECO:0000256" key="8">
    <source>
        <dbReference type="ARBA" id="ARBA00023128"/>
    </source>
</evidence>
<dbReference type="GO" id="GO:0005741">
    <property type="term" value="C:mitochondrial outer membrane"/>
    <property type="evidence" value="ECO:0007669"/>
    <property type="project" value="UniProtKB-SubCell"/>
</dbReference>
<keyword evidence="6" id="KW-1000">Mitochondrion outer membrane</keyword>
<keyword evidence="11" id="KW-0675">Receptor</keyword>
<evidence type="ECO:0000256" key="3">
    <source>
        <dbReference type="ARBA" id="ARBA00022448"/>
    </source>
</evidence>
<evidence type="ECO:0000256" key="5">
    <source>
        <dbReference type="ARBA" id="ARBA00022692"/>
    </source>
</evidence>
<evidence type="ECO:0000256" key="1">
    <source>
        <dbReference type="ARBA" id="ARBA00004374"/>
    </source>
</evidence>
<reference evidence="11" key="1">
    <citation type="submission" date="2022-08" db="EMBL/GenBank/DDBJ databases">
        <title>Novel sulphate-reducing endosymbionts in the free-living metamonad Anaeramoeba.</title>
        <authorList>
            <person name="Jerlstrom-Hultqvist J."/>
            <person name="Cepicka I."/>
            <person name="Gallot-Lavallee L."/>
            <person name="Salas-Leiva D."/>
            <person name="Curtis B.A."/>
            <person name="Zahonova K."/>
            <person name="Pipaliya S."/>
            <person name="Dacks J."/>
            <person name="Roger A.J."/>
        </authorList>
    </citation>
    <scope>NUCLEOTIDE SEQUENCE</scope>
    <source>
        <strain evidence="11">Busselton2</strain>
    </source>
</reference>
<keyword evidence="9" id="KW-0472">Membrane</keyword>
<keyword evidence="4" id="KW-1134">Transmembrane beta strand</keyword>
<evidence type="ECO:0000256" key="10">
    <source>
        <dbReference type="SAM" id="MobiDB-lite"/>
    </source>
</evidence>
<comment type="caution">
    <text evidence="11">The sequence shown here is derived from an EMBL/GenBank/DDBJ whole genome shotgun (WGS) entry which is preliminary data.</text>
</comment>
<comment type="subcellular location">
    <subcellularLocation>
        <location evidence="1">Mitochondrion outer membrane</location>
        <topology evidence="1">Multi-pass membrane protein</topology>
    </subcellularLocation>
</comment>
<evidence type="ECO:0000313" key="12">
    <source>
        <dbReference type="Proteomes" id="UP001146793"/>
    </source>
</evidence>
<feature type="region of interest" description="Disordered" evidence="10">
    <location>
        <begin position="1"/>
        <end position="23"/>
    </location>
</feature>
<evidence type="ECO:0000256" key="6">
    <source>
        <dbReference type="ARBA" id="ARBA00022787"/>
    </source>
</evidence>
<feature type="compositionally biased region" description="Polar residues" evidence="10">
    <location>
        <begin position="1"/>
        <end position="16"/>
    </location>
</feature>
<protein>
    <submittedName>
        <fullName evidence="11">Import receptor subunit tom40</fullName>
    </submittedName>
</protein>
<keyword evidence="7" id="KW-0653">Protein transport</keyword>
<sequence length="298" mass="34402">MGQSFPINKQKSNHQISEPKHLSNLNPGKFNNYCTEANTILNVQSFDGFVLELHHNYNKQFSLSNNLTLGSFDQPSVYELETSFQNQYFSLIGNIDNNGFLRGNLLTKFNDKLFLDTTFNIHQNNKTTNSDGNYSFNYFEKYWTGNLELQSNQLVVLSYYQKLFKKLNLGVKYTYFIPEKESKLLYIGRYETEKNISTISYSDLFNYLAVSYVHKITPRIGFATEIVYSFRDDSSFTSLGIKYSLRKSSFQSRLTSNGEICSALELHFPKVTLGFSVKMDYHNEKYFAGVSAKIGNKN</sequence>
<keyword evidence="8" id="KW-0496">Mitochondrion</keyword>
<dbReference type="GO" id="GO:0030150">
    <property type="term" value="P:protein import into mitochondrial matrix"/>
    <property type="evidence" value="ECO:0007669"/>
    <property type="project" value="InterPro"/>
</dbReference>
<name>A0AAV7ZD12_9EUKA</name>
<dbReference type="GO" id="GO:0008320">
    <property type="term" value="F:protein transmembrane transporter activity"/>
    <property type="evidence" value="ECO:0007669"/>
    <property type="project" value="InterPro"/>
</dbReference>
<gene>
    <name evidence="11" type="ORF">M0812_17453</name>
</gene>